<evidence type="ECO:0000313" key="2">
    <source>
        <dbReference type="Proteomes" id="UP000075359"/>
    </source>
</evidence>
<reference evidence="1 2" key="1">
    <citation type="submission" date="2015-11" db="EMBL/GenBank/DDBJ databases">
        <title>Draft genome of Sulfurovum riftiae 1812E, a member of the Epsilonproteobacteria isolated from the tube of the deep-sea hydrothermal vent tubewom Riftia pachyptila.</title>
        <authorList>
            <person name="Vetriani C."/>
            <person name="Giovannelli D."/>
        </authorList>
    </citation>
    <scope>NUCLEOTIDE SEQUENCE [LARGE SCALE GENOMIC DNA]</scope>
    <source>
        <strain evidence="1 2">1812E</strain>
    </source>
</reference>
<proteinExistence type="predicted"/>
<keyword evidence="2" id="KW-1185">Reference proteome</keyword>
<comment type="caution">
    <text evidence="1">The sequence shown here is derived from an EMBL/GenBank/DDBJ whole genome shotgun (WGS) entry which is preliminary data.</text>
</comment>
<organism evidence="1 2">
    <name type="scientific">Sulfurovum riftiae</name>
    <dbReference type="NCBI Taxonomy" id="1630136"/>
    <lineage>
        <taxon>Bacteria</taxon>
        <taxon>Pseudomonadati</taxon>
        <taxon>Campylobacterota</taxon>
        <taxon>Epsilonproteobacteria</taxon>
        <taxon>Campylobacterales</taxon>
        <taxon>Sulfurovaceae</taxon>
        <taxon>Sulfurovum</taxon>
    </lineage>
</organism>
<dbReference type="SUPFAM" id="SSF52402">
    <property type="entry name" value="Adenine nucleotide alpha hydrolases-like"/>
    <property type="match status" value="1"/>
</dbReference>
<dbReference type="RefSeq" id="WP_067332232.1">
    <property type="nucleotide sequence ID" value="NZ_LNKT01000067.1"/>
</dbReference>
<dbReference type="AlphaFoldDB" id="A0A151CE28"/>
<accession>A0A151CE28</accession>
<dbReference type="OrthoDB" id="5343004at2"/>
<dbReference type="EMBL" id="LNKT01000067">
    <property type="protein sequence ID" value="KYJ85786.1"/>
    <property type="molecule type" value="Genomic_DNA"/>
</dbReference>
<evidence type="ECO:0008006" key="3">
    <source>
        <dbReference type="Google" id="ProtNLM"/>
    </source>
</evidence>
<name>A0A151CE28_9BACT</name>
<sequence>MLEKIEKVLVVIQETDKIESLLRQAIRLCEGHAAVMEILYIHQSPLFELPDYFKRSETEGLDSERVEKEIETTLERLGNTSSYAIFIKESETVDQVLALDKGEGQTCIISFYHEEITPVLARKVSSPLLVMKSEPKMYEQILFPVDLNENNAAFIRDMKTLFPSASIKLLYEPSYIVENYIFDTDFAALPLDPAVDMELDQEMYEEQKEEFEALKKETGLPGELVNEFDMDFIEYINTQQADLLVLHSENANFLFEDTISKELLSAIKTDLFIF</sequence>
<dbReference type="Proteomes" id="UP000075359">
    <property type="component" value="Unassembled WGS sequence"/>
</dbReference>
<dbReference type="STRING" id="1630136.AS592_03335"/>
<dbReference type="Gene3D" id="3.40.50.12370">
    <property type="match status" value="1"/>
</dbReference>
<evidence type="ECO:0000313" key="1">
    <source>
        <dbReference type="EMBL" id="KYJ85786.1"/>
    </source>
</evidence>
<gene>
    <name evidence="1" type="ORF">AS592_03335</name>
</gene>
<protein>
    <recommendedName>
        <fullName evidence="3">UspA domain-containing protein</fullName>
    </recommendedName>
</protein>